<organism evidence="13 14">
    <name type="scientific">Electrophorus electricus</name>
    <name type="common">Electric eel</name>
    <name type="synonym">Gymnotus electricus</name>
    <dbReference type="NCBI Taxonomy" id="8005"/>
    <lineage>
        <taxon>Eukaryota</taxon>
        <taxon>Metazoa</taxon>
        <taxon>Chordata</taxon>
        <taxon>Craniata</taxon>
        <taxon>Vertebrata</taxon>
        <taxon>Euteleostomi</taxon>
        <taxon>Actinopterygii</taxon>
        <taxon>Neopterygii</taxon>
        <taxon>Teleostei</taxon>
        <taxon>Ostariophysi</taxon>
        <taxon>Gymnotiformes</taxon>
        <taxon>Gymnotoidei</taxon>
        <taxon>Gymnotidae</taxon>
        <taxon>Electrophorus</taxon>
    </lineage>
</organism>
<keyword evidence="8" id="KW-0539">Nucleus</keyword>
<evidence type="ECO:0000256" key="9">
    <source>
        <dbReference type="ARBA" id="ARBA00029973"/>
    </source>
</evidence>
<keyword evidence="14" id="KW-1185">Reference proteome</keyword>
<dbReference type="PROSITE" id="PS50330">
    <property type="entry name" value="UIM"/>
    <property type="match status" value="1"/>
</dbReference>
<protein>
    <recommendedName>
        <fullName evidence="3">BRCA1-A complex subunit RAP80</fullName>
    </recommendedName>
    <alternativeName>
        <fullName evidence="10">Receptor-associated protein 80</fullName>
    </alternativeName>
    <alternativeName>
        <fullName evidence="9">Ubiquitin interaction motif-containing protein 1</fullName>
    </alternativeName>
</protein>
<dbReference type="GO" id="GO:0006325">
    <property type="term" value="P:chromatin organization"/>
    <property type="evidence" value="ECO:0007669"/>
    <property type="project" value="UniProtKB-KW"/>
</dbReference>
<dbReference type="InterPro" id="IPR003903">
    <property type="entry name" value="UIM_dom"/>
</dbReference>
<comment type="subcellular location">
    <subcellularLocation>
        <location evidence="1">Nucleus</location>
    </subcellularLocation>
</comment>
<dbReference type="Gene3D" id="6.10.250.1800">
    <property type="match status" value="1"/>
</dbReference>
<evidence type="ECO:0000256" key="7">
    <source>
        <dbReference type="ARBA" id="ARBA00023204"/>
    </source>
</evidence>
<keyword evidence="5" id="KW-0227">DNA damage</keyword>
<dbReference type="GO" id="GO:0070531">
    <property type="term" value="C:BRCA1-A complex"/>
    <property type="evidence" value="ECO:0007669"/>
    <property type="project" value="InterPro"/>
</dbReference>
<evidence type="ECO:0000256" key="6">
    <source>
        <dbReference type="ARBA" id="ARBA00022853"/>
    </source>
</evidence>
<dbReference type="PANTHER" id="PTHR15932">
    <property type="entry name" value="UBIQUITIN INTERACTION MOTIF-CONTAINING PROTEIN 1"/>
    <property type="match status" value="1"/>
</dbReference>
<dbReference type="InterPro" id="IPR038868">
    <property type="entry name" value="RAP80"/>
</dbReference>
<sequence>MPRRKRTTAQNERQRKVRRTDNNEDALVISDSENEEVRASQLANFSEVNMTEEEMLDLAMRLSKQEANTAAHRQQLEDDDMKKAIAESLHVRLNIYLSILTFPFPSSLALVRRHFAAECSISTTLSNLVHQCKHPR</sequence>
<evidence type="ECO:0000256" key="2">
    <source>
        <dbReference type="ARBA" id="ARBA00006465"/>
    </source>
</evidence>
<dbReference type="GO" id="GO:0006302">
    <property type="term" value="P:double-strand break repair"/>
    <property type="evidence" value="ECO:0007669"/>
    <property type="project" value="InterPro"/>
</dbReference>
<comment type="similarity">
    <text evidence="2">Belongs to the RAP80 family.</text>
</comment>
<reference evidence="13" key="3">
    <citation type="submission" date="2025-09" db="UniProtKB">
        <authorList>
            <consortium name="Ensembl"/>
        </authorList>
    </citation>
    <scope>IDENTIFICATION</scope>
</reference>
<name>A0AAY5EDZ0_ELEEL</name>
<keyword evidence="6" id="KW-0156">Chromatin regulator</keyword>
<dbReference type="Pfam" id="PF18282">
    <property type="entry name" value="RAP80_UIM"/>
    <property type="match status" value="1"/>
</dbReference>
<dbReference type="GO" id="GO:0070530">
    <property type="term" value="F:K63-linked polyubiquitin modification-dependent protein binding"/>
    <property type="evidence" value="ECO:0007669"/>
    <property type="project" value="InterPro"/>
</dbReference>
<dbReference type="PANTHER" id="PTHR15932:SF2">
    <property type="entry name" value="BRCA1-A COMPLEX SUBUNIT RAP80"/>
    <property type="match status" value="1"/>
</dbReference>
<dbReference type="GO" id="GO:0042393">
    <property type="term" value="F:histone binding"/>
    <property type="evidence" value="ECO:0007669"/>
    <property type="project" value="TreeGrafter"/>
</dbReference>
<evidence type="ECO:0000313" key="14">
    <source>
        <dbReference type="Proteomes" id="UP000314983"/>
    </source>
</evidence>
<evidence type="ECO:0000256" key="1">
    <source>
        <dbReference type="ARBA" id="ARBA00004123"/>
    </source>
</evidence>
<reference evidence="13 14" key="1">
    <citation type="submission" date="2020-05" db="EMBL/GenBank/DDBJ databases">
        <title>Electrophorus electricus (electric eel) genome, fEleEle1, primary haplotype.</title>
        <authorList>
            <person name="Myers G."/>
            <person name="Meyer A."/>
            <person name="Fedrigo O."/>
            <person name="Formenti G."/>
            <person name="Rhie A."/>
            <person name="Tracey A."/>
            <person name="Sims Y."/>
            <person name="Jarvis E.D."/>
        </authorList>
    </citation>
    <scope>NUCLEOTIDE SEQUENCE [LARGE SCALE GENOMIC DNA]</scope>
</reference>
<keyword evidence="7" id="KW-0234">DNA repair</keyword>
<evidence type="ECO:0000313" key="13">
    <source>
        <dbReference type="Ensembl" id="ENSEEEP00000054632.1"/>
    </source>
</evidence>
<dbReference type="GeneTree" id="ENSGT00990000210248"/>
<accession>A0AAY5EDZ0</accession>
<evidence type="ECO:0000259" key="12">
    <source>
        <dbReference type="Pfam" id="PF18282"/>
    </source>
</evidence>
<dbReference type="GO" id="GO:0045739">
    <property type="term" value="P:positive regulation of DNA repair"/>
    <property type="evidence" value="ECO:0007669"/>
    <property type="project" value="TreeGrafter"/>
</dbReference>
<dbReference type="InterPro" id="IPR040714">
    <property type="entry name" value="RAP80_UIM"/>
</dbReference>
<feature type="domain" description="RAP80 N-terminal" evidence="12">
    <location>
        <begin position="49"/>
        <end position="90"/>
    </location>
</feature>
<evidence type="ECO:0000256" key="4">
    <source>
        <dbReference type="ARBA" id="ARBA00022737"/>
    </source>
</evidence>
<feature type="region of interest" description="Disordered" evidence="11">
    <location>
        <begin position="1"/>
        <end position="26"/>
    </location>
</feature>
<dbReference type="AlphaFoldDB" id="A0AAY5EDZ0"/>
<keyword evidence="4" id="KW-0677">Repeat</keyword>
<proteinExistence type="inferred from homology"/>
<reference evidence="13" key="2">
    <citation type="submission" date="2025-08" db="UniProtKB">
        <authorList>
            <consortium name="Ensembl"/>
        </authorList>
    </citation>
    <scope>IDENTIFICATION</scope>
</reference>
<evidence type="ECO:0000256" key="3">
    <source>
        <dbReference type="ARBA" id="ARBA00021660"/>
    </source>
</evidence>
<dbReference type="Proteomes" id="UP000314983">
    <property type="component" value="Chromosome 6"/>
</dbReference>
<dbReference type="Ensembl" id="ENSEEET00000064093.1">
    <property type="protein sequence ID" value="ENSEEEP00000054632.1"/>
    <property type="gene ID" value="ENSEEEG00000026919.1"/>
</dbReference>
<evidence type="ECO:0000256" key="8">
    <source>
        <dbReference type="ARBA" id="ARBA00023242"/>
    </source>
</evidence>
<evidence type="ECO:0000256" key="10">
    <source>
        <dbReference type="ARBA" id="ARBA00031558"/>
    </source>
</evidence>
<evidence type="ECO:0000256" key="11">
    <source>
        <dbReference type="SAM" id="MobiDB-lite"/>
    </source>
</evidence>
<evidence type="ECO:0000256" key="5">
    <source>
        <dbReference type="ARBA" id="ARBA00022763"/>
    </source>
</evidence>